<protein>
    <submittedName>
        <fullName evidence="1">Uncharacterized protein</fullName>
    </submittedName>
</protein>
<sequence length="54" mass="6074">RNADVTLRLIFSRVRMPGLGSAVIRNVIRSNLCTDLITHNEHIMGGKPGKRYIL</sequence>
<evidence type="ECO:0000313" key="1">
    <source>
        <dbReference type="EMBL" id="KAG8004879.1"/>
    </source>
</evidence>
<organism evidence="1 2">
    <name type="scientific">Nibea albiflora</name>
    <name type="common">Yellow drum</name>
    <name type="synonym">Corvina albiflora</name>
    <dbReference type="NCBI Taxonomy" id="240163"/>
    <lineage>
        <taxon>Eukaryota</taxon>
        <taxon>Metazoa</taxon>
        <taxon>Chordata</taxon>
        <taxon>Craniata</taxon>
        <taxon>Vertebrata</taxon>
        <taxon>Euteleostomi</taxon>
        <taxon>Actinopterygii</taxon>
        <taxon>Neopterygii</taxon>
        <taxon>Teleostei</taxon>
        <taxon>Neoteleostei</taxon>
        <taxon>Acanthomorphata</taxon>
        <taxon>Eupercaria</taxon>
        <taxon>Sciaenidae</taxon>
        <taxon>Nibea</taxon>
    </lineage>
</organism>
<dbReference type="Proteomes" id="UP000805704">
    <property type="component" value="Chromosome 23"/>
</dbReference>
<reference evidence="1" key="1">
    <citation type="submission" date="2020-04" db="EMBL/GenBank/DDBJ databases">
        <title>A chromosome-scale assembly and high-density genetic map of the yellow drum (Nibea albiflora) genome.</title>
        <authorList>
            <person name="Xu D."/>
            <person name="Zhang W."/>
            <person name="Chen R."/>
            <person name="Tan P."/>
            <person name="Wang L."/>
            <person name="Song H."/>
            <person name="Tian L."/>
            <person name="Zhu Q."/>
            <person name="Wang B."/>
        </authorList>
    </citation>
    <scope>NUCLEOTIDE SEQUENCE</scope>
    <source>
        <strain evidence="1">ZJHYS-2018</strain>
    </source>
</reference>
<keyword evidence="2" id="KW-1185">Reference proteome</keyword>
<gene>
    <name evidence="1" type="ORF">GBF38_010696</name>
</gene>
<comment type="caution">
    <text evidence="1">The sequence shown here is derived from an EMBL/GenBank/DDBJ whole genome shotgun (WGS) entry which is preliminary data.</text>
</comment>
<name>A0ACB7ESG5_NIBAL</name>
<feature type="non-terminal residue" evidence="1">
    <location>
        <position position="1"/>
    </location>
</feature>
<dbReference type="EMBL" id="CM024811">
    <property type="protein sequence ID" value="KAG8004879.1"/>
    <property type="molecule type" value="Genomic_DNA"/>
</dbReference>
<accession>A0ACB7ESG5</accession>
<evidence type="ECO:0000313" key="2">
    <source>
        <dbReference type="Proteomes" id="UP000805704"/>
    </source>
</evidence>
<proteinExistence type="predicted"/>